<dbReference type="Proteomes" id="UP000323717">
    <property type="component" value="Unassembled WGS sequence"/>
</dbReference>
<evidence type="ECO:0000256" key="2">
    <source>
        <dbReference type="ARBA" id="ARBA00035479"/>
    </source>
</evidence>
<dbReference type="GO" id="GO:0004819">
    <property type="term" value="F:glutamine-tRNA ligase activity"/>
    <property type="evidence" value="ECO:0007669"/>
    <property type="project" value="TreeGrafter"/>
</dbReference>
<organism evidence="4 5">
    <name type="scientific">Bacteroides ovatus</name>
    <dbReference type="NCBI Taxonomy" id="28116"/>
    <lineage>
        <taxon>Bacteria</taxon>
        <taxon>Pseudomonadati</taxon>
        <taxon>Bacteroidota</taxon>
        <taxon>Bacteroidia</taxon>
        <taxon>Bacteroidales</taxon>
        <taxon>Bacteroidaceae</taxon>
        <taxon>Bacteroides</taxon>
    </lineage>
</organism>
<evidence type="ECO:0000256" key="1">
    <source>
        <dbReference type="ARBA" id="ARBA00022917"/>
    </source>
</evidence>
<dbReference type="GO" id="GO:0006425">
    <property type="term" value="P:glutaminyl-tRNA aminoacylation"/>
    <property type="evidence" value="ECO:0007669"/>
    <property type="project" value="TreeGrafter"/>
</dbReference>
<proteinExistence type="predicted"/>
<evidence type="ECO:0000313" key="4">
    <source>
        <dbReference type="EMBL" id="KAA3942253.1"/>
    </source>
</evidence>
<reference evidence="4 5" key="1">
    <citation type="journal article" date="2019" name="Nat. Med.">
        <title>A library of human gut bacterial isolates paired with longitudinal multiomics data enables mechanistic microbiome research.</title>
        <authorList>
            <person name="Poyet M."/>
            <person name="Groussin M."/>
            <person name="Gibbons S.M."/>
            <person name="Avila-Pacheco J."/>
            <person name="Jiang X."/>
            <person name="Kearney S.M."/>
            <person name="Perrotta A.R."/>
            <person name="Berdy B."/>
            <person name="Zhao S."/>
            <person name="Lieberman T.D."/>
            <person name="Swanson P.K."/>
            <person name="Smith M."/>
            <person name="Roesemann S."/>
            <person name="Alexander J.E."/>
            <person name="Rich S.A."/>
            <person name="Livny J."/>
            <person name="Vlamakis H."/>
            <person name="Clish C."/>
            <person name="Bullock K."/>
            <person name="Deik A."/>
            <person name="Scott J."/>
            <person name="Pierce K.A."/>
            <person name="Xavier R.J."/>
            <person name="Alm E.J."/>
        </authorList>
    </citation>
    <scope>NUCLEOTIDE SEQUENCE [LARGE SCALE GENOMIC DNA]</scope>
    <source>
        <strain evidence="4 5">BIOML-A163</strain>
    </source>
</reference>
<dbReference type="FunFam" id="2.40.240.10:FF:000027">
    <property type="entry name" value="Glutamine--tRNA ligase"/>
    <property type="match status" value="1"/>
</dbReference>
<accession>A0A5M5BX66</accession>
<dbReference type="SUPFAM" id="SSF50715">
    <property type="entry name" value="Ribosomal protein L25-like"/>
    <property type="match status" value="1"/>
</dbReference>
<feature type="domain" description="tRNA synthetases class I (E and Q) anti-codon binding" evidence="3">
    <location>
        <begin position="42"/>
        <end position="128"/>
    </location>
</feature>
<evidence type="ECO:0000259" key="3">
    <source>
        <dbReference type="Pfam" id="PF20974"/>
    </source>
</evidence>
<dbReference type="PANTHER" id="PTHR43097">
    <property type="entry name" value="GLUTAMINE-TRNA LIGASE"/>
    <property type="match status" value="1"/>
</dbReference>
<comment type="caution">
    <text evidence="4">The sequence shown here is derived from an EMBL/GenBank/DDBJ whole genome shotgun (WGS) entry which is preliminary data.</text>
</comment>
<dbReference type="AlphaFoldDB" id="A0A5M5BX66"/>
<gene>
    <name evidence="4" type="ORF">F3D71_22520</name>
</gene>
<keyword evidence="1" id="KW-0648">Protein biosynthesis</keyword>
<sequence length="153" mass="17577">AYIVKCTGCKKDENGVITEVYCEYDANTRSGMPDANRKVKGTLHWVSCNHCLQAEVRLYDRLWKVENPRDELAAIREAKKCEALEAMKEIINPDSLKVLPNCYIEKFAATLPPLSYLQFQRIGYFNIDKESTPDKLIFNRTVGLKDTWGKINK</sequence>
<dbReference type="InterPro" id="IPR050132">
    <property type="entry name" value="Gln/Glu-tRNA_Ligase"/>
</dbReference>
<feature type="non-terminal residue" evidence="4">
    <location>
        <position position="1"/>
    </location>
</feature>
<dbReference type="InterPro" id="IPR049437">
    <property type="entry name" value="tRNA-synt_1c_C2"/>
</dbReference>
<dbReference type="GO" id="GO:0005829">
    <property type="term" value="C:cytosol"/>
    <property type="evidence" value="ECO:0007669"/>
    <property type="project" value="TreeGrafter"/>
</dbReference>
<keyword evidence="4" id="KW-0436">Ligase</keyword>
<dbReference type="InterPro" id="IPR020056">
    <property type="entry name" value="Rbsml_bL25/Gln-tRNA_synth_N"/>
</dbReference>
<dbReference type="InterPro" id="IPR011035">
    <property type="entry name" value="Ribosomal_bL25/Gln-tRNA_synth"/>
</dbReference>
<dbReference type="Pfam" id="PF20974">
    <property type="entry name" value="tRNA-synt_1c_C2"/>
    <property type="match status" value="1"/>
</dbReference>
<dbReference type="Gene3D" id="2.40.240.10">
    <property type="entry name" value="Ribosomal Protein L25, Chain P"/>
    <property type="match status" value="2"/>
</dbReference>
<name>A0A5M5BX66_BACOV</name>
<evidence type="ECO:0000313" key="5">
    <source>
        <dbReference type="Proteomes" id="UP000323717"/>
    </source>
</evidence>
<dbReference type="EMBL" id="VWLE01000449">
    <property type="protein sequence ID" value="KAA3942253.1"/>
    <property type="molecule type" value="Genomic_DNA"/>
</dbReference>
<dbReference type="PANTHER" id="PTHR43097:SF5">
    <property type="entry name" value="GLUTAMATE--TRNA LIGASE"/>
    <property type="match status" value="1"/>
</dbReference>
<protein>
    <recommendedName>
        <fullName evidence="2">50S ribosomal protein L25</fullName>
    </recommendedName>
</protein>